<organism evidence="1 2">
    <name type="scientific">Capnocytophaga ochracea</name>
    <dbReference type="NCBI Taxonomy" id="1018"/>
    <lineage>
        <taxon>Bacteria</taxon>
        <taxon>Pseudomonadati</taxon>
        <taxon>Bacteroidota</taxon>
        <taxon>Flavobacteriia</taxon>
        <taxon>Flavobacteriales</taxon>
        <taxon>Flavobacteriaceae</taxon>
        <taxon>Capnocytophaga</taxon>
    </lineage>
</organism>
<gene>
    <name evidence="1" type="ORF">NCTC11458_00491</name>
</gene>
<dbReference type="SUPFAM" id="SSF53448">
    <property type="entry name" value="Nucleotide-diphospho-sugar transferases"/>
    <property type="match status" value="1"/>
</dbReference>
<evidence type="ECO:0000313" key="1">
    <source>
        <dbReference type="EMBL" id="VDG81207.1"/>
    </source>
</evidence>
<name>A0A7Z8YC46_CAPOC</name>
<dbReference type="Gene3D" id="3.90.550.10">
    <property type="entry name" value="Spore Coat Polysaccharide Biosynthesis Protein SpsA, Chain A"/>
    <property type="match status" value="1"/>
</dbReference>
<evidence type="ECO:0000313" key="2">
    <source>
        <dbReference type="Proteomes" id="UP000276733"/>
    </source>
</evidence>
<evidence type="ECO:0008006" key="3">
    <source>
        <dbReference type="Google" id="ProtNLM"/>
    </source>
</evidence>
<dbReference type="InterPro" id="IPR029044">
    <property type="entry name" value="Nucleotide-diphossugar_trans"/>
</dbReference>
<accession>A0A7Z8YC46</accession>
<dbReference type="EMBL" id="UYIQ01000001">
    <property type="protein sequence ID" value="VDG81207.1"/>
    <property type="molecule type" value="Genomic_DNA"/>
</dbReference>
<dbReference type="AlphaFoldDB" id="A0A7Z8YC46"/>
<reference evidence="1 2" key="1">
    <citation type="submission" date="2018-11" db="EMBL/GenBank/DDBJ databases">
        <authorList>
            <consortium name="Pathogen Informatics"/>
        </authorList>
    </citation>
    <scope>NUCLEOTIDE SEQUENCE [LARGE SCALE GENOMIC DNA]</scope>
    <source>
        <strain evidence="1 2">NCTC11458</strain>
    </source>
</reference>
<dbReference type="Proteomes" id="UP000276733">
    <property type="component" value="Unassembled WGS sequence"/>
</dbReference>
<comment type="caution">
    <text evidence="1">The sequence shown here is derived from an EMBL/GenBank/DDBJ whole genome shotgun (WGS) entry which is preliminary data.</text>
</comment>
<protein>
    <recommendedName>
        <fullName evidence="3">N-acylneuraminate cytidylyltransferase</fullName>
    </recommendedName>
</protein>
<proteinExistence type="predicted"/>
<sequence>MNKNKYPILIPIKGNSIRCPNKNKILLPYTVTYLKKINRLENAVVITDNIKLGEYAESLGIKTYFEVCKEDQDELISCDNFVKNVKINEEYFFLMPVTHPFRTLELCNLFEKEREKYIGIDFIVSSNIVTDRSNFFVDSNKNFSFLYSKRRMGKYCKQIHMVEGSLYLINKHFLSRIVQRNDSNYYFWEGNFRCVINEAPFIDIDTMDDLRRFNFIIEIIKKIW</sequence>